<keyword evidence="4" id="KW-0238">DNA-binding</keyword>
<keyword evidence="3" id="KW-0235">DNA replication</keyword>
<dbReference type="EMBL" id="CAXKWB010001423">
    <property type="protein sequence ID" value="CAL4064329.1"/>
    <property type="molecule type" value="Genomic_DNA"/>
</dbReference>
<evidence type="ECO:0000256" key="6">
    <source>
        <dbReference type="SAM" id="MobiDB-lite"/>
    </source>
</evidence>
<reference evidence="9 10" key="1">
    <citation type="submission" date="2024-05" db="EMBL/GenBank/DDBJ databases">
        <authorList>
            <person name="Wallberg A."/>
        </authorList>
    </citation>
    <scope>NUCLEOTIDE SEQUENCE [LARGE SCALE GENOMIC DNA]</scope>
</reference>
<evidence type="ECO:0000256" key="5">
    <source>
        <dbReference type="ARBA" id="ARBA00023242"/>
    </source>
</evidence>
<comment type="similarity">
    <text evidence="2">Belongs to the ORC6 family.</text>
</comment>
<feature type="compositionally biased region" description="Basic and acidic residues" evidence="6">
    <location>
        <begin position="202"/>
        <end position="226"/>
    </location>
</feature>
<dbReference type="Proteomes" id="UP001497623">
    <property type="component" value="Unassembled WGS sequence"/>
</dbReference>
<evidence type="ECO:0000256" key="4">
    <source>
        <dbReference type="ARBA" id="ARBA00023125"/>
    </source>
</evidence>
<protein>
    <recommendedName>
        <fullName evidence="11">Origin recognition complex subunit 6</fullName>
    </recommendedName>
</protein>
<dbReference type="InterPro" id="IPR008721">
    <property type="entry name" value="ORC6_cyclin_first"/>
</dbReference>
<sequence>MDSQMLRSTATKLGISSQKTLRKAEELIRLLSVKGGNRMSLGTSAKAVICLELAASLTGATVEKSQVIGLSGLKRPAYAATSQTVERLLGVTSGVSITGLCVTHTATSAKDLAIKVLKEYESQMQKQGGVDGTLAVFQAAAVLSACKVMKVRVDKKSLYEASKSKRAVYDKVVEAMTKIAEEINTKKTVVVAKRGKTILDMVEDHMREESPEKRRKLDDDQEKGTEATDEEFDEWKKRILAQAQSQSQE</sequence>
<dbReference type="Pfam" id="PF21913">
    <property type="entry name" value="ORC6_2nd"/>
    <property type="match status" value="1"/>
</dbReference>
<evidence type="ECO:0000256" key="1">
    <source>
        <dbReference type="ARBA" id="ARBA00004123"/>
    </source>
</evidence>
<keyword evidence="10" id="KW-1185">Reference proteome</keyword>
<evidence type="ECO:0000313" key="10">
    <source>
        <dbReference type="Proteomes" id="UP001497623"/>
    </source>
</evidence>
<name>A0AAV2PUH7_MEGNR</name>
<dbReference type="PANTHER" id="PTHR13394:SF0">
    <property type="entry name" value="ORIGIN RECOGNITION COMPLEX SUBUNIT 6"/>
    <property type="match status" value="1"/>
</dbReference>
<dbReference type="InterPro" id="IPR054113">
    <property type="entry name" value="ORC6_cyclin-like_2nd"/>
</dbReference>
<dbReference type="GO" id="GO:0005664">
    <property type="term" value="C:nuclear origin of replication recognition complex"/>
    <property type="evidence" value="ECO:0007669"/>
    <property type="project" value="InterPro"/>
</dbReference>
<dbReference type="InterPro" id="IPR020529">
    <property type="entry name" value="ORC6_met/pln"/>
</dbReference>
<keyword evidence="5" id="KW-0539">Nucleus</keyword>
<feature type="region of interest" description="Disordered" evidence="6">
    <location>
        <begin position="202"/>
        <end position="232"/>
    </location>
</feature>
<evidence type="ECO:0008006" key="11">
    <source>
        <dbReference type="Google" id="ProtNLM"/>
    </source>
</evidence>
<proteinExistence type="inferred from homology"/>
<dbReference type="GO" id="GO:0003677">
    <property type="term" value="F:DNA binding"/>
    <property type="evidence" value="ECO:0007669"/>
    <property type="project" value="UniProtKB-KW"/>
</dbReference>
<evidence type="ECO:0000259" key="7">
    <source>
        <dbReference type="Pfam" id="PF05460"/>
    </source>
</evidence>
<dbReference type="GO" id="GO:0006270">
    <property type="term" value="P:DNA replication initiation"/>
    <property type="evidence" value="ECO:0007669"/>
    <property type="project" value="TreeGrafter"/>
</dbReference>
<evidence type="ECO:0000259" key="8">
    <source>
        <dbReference type="Pfam" id="PF21913"/>
    </source>
</evidence>
<gene>
    <name evidence="9" type="ORF">MNOR_LOCUS3978</name>
</gene>
<accession>A0AAV2PUH7</accession>
<evidence type="ECO:0000256" key="2">
    <source>
        <dbReference type="ARBA" id="ARBA00010840"/>
    </source>
</evidence>
<feature type="domain" description="ORC6 second cyclin-like" evidence="8">
    <location>
        <begin position="95"/>
        <end position="179"/>
    </location>
</feature>
<evidence type="ECO:0000256" key="3">
    <source>
        <dbReference type="ARBA" id="ARBA00022705"/>
    </source>
</evidence>
<dbReference type="Gene3D" id="1.10.472.10">
    <property type="entry name" value="Cyclin-like"/>
    <property type="match status" value="1"/>
</dbReference>
<feature type="domain" description="ORC6 first cyclin-like" evidence="7">
    <location>
        <begin position="10"/>
        <end position="92"/>
    </location>
</feature>
<organism evidence="9 10">
    <name type="scientific">Meganyctiphanes norvegica</name>
    <name type="common">Northern krill</name>
    <name type="synonym">Thysanopoda norvegica</name>
    <dbReference type="NCBI Taxonomy" id="48144"/>
    <lineage>
        <taxon>Eukaryota</taxon>
        <taxon>Metazoa</taxon>
        <taxon>Ecdysozoa</taxon>
        <taxon>Arthropoda</taxon>
        <taxon>Crustacea</taxon>
        <taxon>Multicrustacea</taxon>
        <taxon>Malacostraca</taxon>
        <taxon>Eumalacostraca</taxon>
        <taxon>Eucarida</taxon>
        <taxon>Euphausiacea</taxon>
        <taxon>Euphausiidae</taxon>
        <taxon>Meganyctiphanes</taxon>
    </lineage>
</organism>
<evidence type="ECO:0000313" key="9">
    <source>
        <dbReference type="EMBL" id="CAL4064329.1"/>
    </source>
</evidence>
<dbReference type="PANTHER" id="PTHR13394">
    <property type="entry name" value="ORIGIN RECOGNITION COMPLEX SUBUNIT 6"/>
    <property type="match status" value="1"/>
</dbReference>
<comment type="subcellular location">
    <subcellularLocation>
        <location evidence="1">Nucleus</location>
    </subcellularLocation>
</comment>
<dbReference type="AlphaFoldDB" id="A0AAV2PUH7"/>
<comment type="caution">
    <text evidence="9">The sequence shown here is derived from an EMBL/GenBank/DDBJ whole genome shotgun (WGS) entry which is preliminary data.</text>
</comment>
<dbReference type="Pfam" id="PF05460">
    <property type="entry name" value="ORC6"/>
    <property type="match status" value="1"/>
</dbReference>